<protein>
    <submittedName>
        <fullName evidence="2">Phage tail protein</fullName>
    </submittedName>
</protein>
<dbReference type="EMBL" id="VJMG01000065">
    <property type="protein sequence ID" value="TRL35484.1"/>
    <property type="molecule type" value="Genomic_DNA"/>
</dbReference>
<accession>A0A549T0T0</accession>
<evidence type="ECO:0000313" key="2">
    <source>
        <dbReference type="EMBL" id="TRL35484.1"/>
    </source>
</evidence>
<sequence>MMYLLGAVMIDTKPFSADSVRRESTGSLVAKPVMGGRQRKENTGEGEDDLTISGQLLPSRIGGLTQLDMLHAMRRRGARFPVMRGDGVRLGWYAIKSISEEHRALMSDGVGFELLYTVALEQADERPGDGQSVIGALLSLFSLGGVL</sequence>
<dbReference type="InterPro" id="IPR009734">
    <property type="entry name" value="Myoviridae_GpU"/>
</dbReference>
<evidence type="ECO:0000313" key="3">
    <source>
        <dbReference type="Proteomes" id="UP000316801"/>
    </source>
</evidence>
<proteinExistence type="predicted"/>
<organism evidence="2 3">
    <name type="scientific">Rhizobium straminoryzae</name>
    <dbReference type="NCBI Taxonomy" id="1387186"/>
    <lineage>
        <taxon>Bacteria</taxon>
        <taxon>Pseudomonadati</taxon>
        <taxon>Pseudomonadota</taxon>
        <taxon>Alphaproteobacteria</taxon>
        <taxon>Hyphomicrobiales</taxon>
        <taxon>Rhizobiaceae</taxon>
        <taxon>Rhizobium/Agrobacterium group</taxon>
        <taxon>Rhizobium</taxon>
    </lineage>
</organism>
<reference evidence="2 3" key="1">
    <citation type="submission" date="2019-07" db="EMBL/GenBank/DDBJ databases">
        <title>Ln-dependent methylotrophs.</title>
        <authorList>
            <person name="Tani A."/>
        </authorList>
    </citation>
    <scope>NUCLEOTIDE SEQUENCE [LARGE SCALE GENOMIC DNA]</scope>
    <source>
        <strain evidence="2 3">SM12</strain>
    </source>
</reference>
<dbReference type="Pfam" id="PF06995">
    <property type="entry name" value="Phage_P2_GpU"/>
    <property type="match status" value="1"/>
</dbReference>
<gene>
    <name evidence="2" type="ORF">FNA46_19985</name>
</gene>
<name>A0A549T0T0_9HYPH</name>
<dbReference type="Proteomes" id="UP000316801">
    <property type="component" value="Unassembled WGS sequence"/>
</dbReference>
<dbReference type="AlphaFoldDB" id="A0A549T0T0"/>
<comment type="caution">
    <text evidence="2">The sequence shown here is derived from an EMBL/GenBank/DDBJ whole genome shotgun (WGS) entry which is preliminary data.</text>
</comment>
<dbReference type="RefSeq" id="WP_143126974.1">
    <property type="nucleotide sequence ID" value="NZ_VJMG01000065.1"/>
</dbReference>
<feature type="region of interest" description="Disordered" evidence="1">
    <location>
        <begin position="32"/>
        <end position="51"/>
    </location>
</feature>
<evidence type="ECO:0000256" key="1">
    <source>
        <dbReference type="SAM" id="MobiDB-lite"/>
    </source>
</evidence>
<keyword evidence="3" id="KW-1185">Reference proteome</keyword>